<keyword evidence="3" id="KW-1185">Reference proteome</keyword>
<reference evidence="2 3" key="1">
    <citation type="submission" date="2019-06" db="EMBL/GenBank/DDBJ databases">
        <title>Sequencing the genomes of 1000 actinobacteria strains.</title>
        <authorList>
            <person name="Klenk H.-P."/>
        </authorList>
    </citation>
    <scope>NUCLEOTIDE SEQUENCE [LARGE SCALE GENOMIC DNA]</scope>
    <source>
        <strain evidence="2 3">DSM 45043</strain>
    </source>
</reference>
<keyword evidence="2" id="KW-0540">Nuclease</keyword>
<dbReference type="PANTHER" id="PTHR16320:SF23">
    <property type="entry name" value="SPHINGOMYELINASE C 1"/>
    <property type="match status" value="1"/>
</dbReference>
<dbReference type="GO" id="GO:0004767">
    <property type="term" value="F:sphingomyelin phosphodiesterase activity"/>
    <property type="evidence" value="ECO:0007669"/>
    <property type="project" value="InterPro"/>
</dbReference>
<dbReference type="Pfam" id="PF03372">
    <property type="entry name" value="Exo_endo_phos"/>
    <property type="match status" value="1"/>
</dbReference>
<keyword evidence="2" id="KW-0378">Hydrolase</keyword>
<dbReference type="InterPro" id="IPR038772">
    <property type="entry name" value="Sph/SMPD2-like"/>
</dbReference>
<keyword evidence="2" id="KW-0255">Endonuclease</keyword>
<accession>A0A543IN98</accession>
<dbReference type="InterPro" id="IPR005135">
    <property type="entry name" value="Endo/exonuclease/phosphatase"/>
</dbReference>
<feature type="domain" description="Endonuclease/exonuclease/phosphatase" evidence="1">
    <location>
        <begin position="6"/>
        <end position="241"/>
    </location>
</feature>
<evidence type="ECO:0000259" key="1">
    <source>
        <dbReference type="Pfam" id="PF03372"/>
    </source>
</evidence>
<dbReference type="EMBL" id="VFPO01000001">
    <property type="protein sequence ID" value="TQM72040.1"/>
    <property type="molecule type" value="Genomic_DNA"/>
</dbReference>
<proteinExistence type="predicted"/>
<dbReference type="Gene3D" id="3.60.10.10">
    <property type="entry name" value="Endonuclease/exonuclease/phosphatase"/>
    <property type="match status" value="1"/>
</dbReference>
<protein>
    <submittedName>
        <fullName evidence="2">Endonuclease/exonuclease/phosphatase family metal-dependent hydrolase</fullName>
    </submittedName>
</protein>
<evidence type="ECO:0000313" key="3">
    <source>
        <dbReference type="Proteomes" id="UP000316706"/>
    </source>
</evidence>
<evidence type="ECO:0000313" key="2">
    <source>
        <dbReference type="EMBL" id="TQM72040.1"/>
    </source>
</evidence>
<name>A0A543IN98_9ACTN</name>
<dbReference type="GO" id="GO:0004519">
    <property type="term" value="F:endonuclease activity"/>
    <property type="evidence" value="ECO:0007669"/>
    <property type="project" value="UniProtKB-KW"/>
</dbReference>
<dbReference type="GO" id="GO:0004527">
    <property type="term" value="F:exonuclease activity"/>
    <property type="evidence" value="ECO:0007669"/>
    <property type="project" value="UniProtKB-KW"/>
</dbReference>
<dbReference type="SUPFAM" id="SSF56219">
    <property type="entry name" value="DNase I-like"/>
    <property type="match status" value="1"/>
</dbReference>
<sequence>MKAHVLTFNTLFQGRSRARLGALAKILDDSDFDVVCLQEVISPLNLAFLRRAAKSYPHIAHAAAFPVVRGGLVTLSRHPIVRRHYRAFTPTRPARPELLLRKGALFTRVRLPGGHLTVVNTHLSANMDMHWSPSNVYTRAEESELGELAALIRRIPRAEPLVLMGDFNVPRDYRLFKEFAAATGLRDALDGDTETTFNPDYAAIGPIDQVLVGSGIEATARVVFKDPVQLPDGETTYLSDHYGIEATLTSSTGN</sequence>
<dbReference type="InterPro" id="IPR036691">
    <property type="entry name" value="Endo/exonu/phosph_ase_sf"/>
</dbReference>
<gene>
    <name evidence="2" type="ORF">FHX41_5826</name>
</gene>
<dbReference type="AlphaFoldDB" id="A0A543IN98"/>
<dbReference type="Proteomes" id="UP000316706">
    <property type="component" value="Unassembled WGS sequence"/>
</dbReference>
<dbReference type="OrthoDB" id="3676652at2"/>
<keyword evidence="2" id="KW-0269">Exonuclease</keyword>
<dbReference type="PANTHER" id="PTHR16320">
    <property type="entry name" value="SPHINGOMYELINASE FAMILY MEMBER"/>
    <property type="match status" value="1"/>
</dbReference>
<organism evidence="2 3">
    <name type="scientific">Actinomadura hallensis</name>
    <dbReference type="NCBI Taxonomy" id="337895"/>
    <lineage>
        <taxon>Bacteria</taxon>
        <taxon>Bacillati</taxon>
        <taxon>Actinomycetota</taxon>
        <taxon>Actinomycetes</taxon>
        <taxon>Streptosporangiales</taxon>
        <taxon>Thermomonosporaceae</taxon>
        <taxon>Actinomadura</taxon>
    </lineage>
</organism>
<dbReference type="RefSeq" id="WP_141973572.1">
    <property type="nucleotide sequence ID" value="NZ_VFPO01000001.1"/>
</dbReference>
<comment type="caution">
    <text evidence="2">The sequence shown here is derived from an EMBL/GenBank/DDBJ whole genome shotgun (WGS) entry which is preliminary data.</text>
</comment>